<feature type="domain" description="PPM-type phosphatase" evidence="3">
    <location>
        <begin position="596"/>
        <end position="806"/>
    </location>
</feature>
<proteinExistence type="predicted"/>
<sequence>MPKVSVINLPSEPVQVPGRPTAPGRLARKISRPHIFSRLGELVSSIVRPDYLLVNVLAFLLARVSILGEMAPFGLAFFAAVAQAAPQLAFTTGLWATAGVLSAGYYPEAGVYGFSILLYLRLVDKLSRLERKMLAVPLFFFATVTLSGLAFVVWQQATLYSILLVLFDAALCMVLSCLFAYGTPLFIARSPGALAGEGVLYAVIILAVAVAGLGDFSVWGYSLRNMTGSLLVMALALAGGPGLGAAAGVAVGLVVGLSDGNASMAIALYALAGLSAGLVRQLGKFAVIGGFVLGGALTVLYFGHMVELATILTEIAVAGGLLLVVPARRLAWWQPGQAAAGEAGLDEDSERLAAAAAKLTCLAELFQDLAGAFGEFSADEAQGKLRHNELTALLAAVGERVCGPCERRSACWDYDFYRTYQAMLDTLALAEAGPLTAGSLPKPLRDTCVRRKELVETVGAVAERNRTAFFWYKKIGESRRMVSEQIKAIGAIIVNLVQEIGRQPQTNEEMARSLKDKAALIECPVDEVRVEGIGARATIEICKHPCSGARECLNTLLPLAANLFHEKMILHAECGNAMRRKKCRLTMQAAQSYQVLTGMASAAKDAKGVCGDTCMVMPLSRGRVALVLSDGMGSGNEAATESGRAVKFLKRLLAAGFDVDLAVKTVNSMFMLRSPDETFATIDMAIIDTYSGEVEFLKIGSAPSFVKRVREVATIKSASLPVGILSQIEFDPVKAQLASGDIIVMASDGVADAPYRGPDKENWVANFLRRTASADPQEIADKLLHQALELSGAKLRDDMTVLVAKICHRSLLVQ</sequence>
<dbReference type="GO" id="GO:0004722">
    <property type="term" value="F:protein serine/threonine phosphatase activity"/>
    <property type="evidence" value="ECO:0007669"/>
    <property type="project" value="UniProtKB-EC"/>
</dbReference>
<reference evidence="4 5" key="2">
    <citation type="submission" date="2007-01" db="EMBL/GenBank/DDBJ databases">
        <title>Sequencing of the draft genome and assembly of Thermosinus carboxydivorans Nor1.</title>
        <authorList>
            <consortium name="US DOE Joint Genome Institute (JGI-PGF)"/>
            <person name="Copeland A."/>
            <person name="Lucas S."/>
            <person name="Lapidus A."/>
            <person name="Barry K."/>
            <person name="Glavina del Rio T."/>
            <person name="Dalin E."/>
            <person name="Tice H."/>
            <person name="Bruce D."/>
            <person name="Pitluck S."/>
            <person name="Richardson P."/>
        </authorList>
    </citation>
    <scope>NUCLEOTIDE SEQUENCE [LARGE SCALE GENOMIC DNA]</scope>
    <source>
        <strain evidence="4 5">Nor1</strain>
    </source>
</reference>
<evidence type="ECO:0000313" key="4">
    <source>
        <dbReference type="EMBL" id="EAX47244.1"/>
    </source>
</evidence>
<name>A1HRS3_9FIRM</name>
<keyword evidence="2" id="KW-1133">Transmembrane helix</keyword>
<protein>
    <submittedName>
        <fullName evidence="4">Serine phosphatase</fullName>
        <ecNumber evidence="4">3.1.3.16</ecNumber>
    </submittedName>
</protein>
<dbReference type="eggNOG" id="COG2208">
    <property type="taxonomic scope" value="Bacteria"/>
</dbReference>
<comment type="caution">
    <text evidence="4">The sequence shown here is derived from an EMBL/GenBank/DDBJ whole genome shotgun (WGS) entry which is preliminary data.</text>
</comment>
<dbReference type="InterPro" id="IPR052016">
    <property type="entry name" value="Bact_Sigma-Reg"/>
</dbReference>
<dbReference type="Proteomes" id="UP000005139">
    <property type="component" value="Unassembled WGS sequence"/>
</dbReference>
<dbReference type="InterPro" id="IPR036457">
    <property type="entry name" value="PPM-type-like_dom_sf"/>
</dbReference>
<dbReference type="InterPro" id="IPR045768">
    <property type="entry name" value="SpoIIE_N"/>
</dbReference>
<feature type="transmembrane region" description="Helical" evidence="2">
    <location>
        <begin position="231"/>
        <end position="255"/>
    </location>
</feature>
<accession>A1HRS3</accession>
<feature type="transmembrane region" description="Helical" evidence="2">
    <location>
        <begin position="285"/>
        <end position="302"/>
    </location>
</feature>
<evidence type="ECO:0000259" key="3">
    <source>
        <dbReference type="PROSITE" id="PS51746"/>
    </source>
</evidence>
<dbReference type="PROSITE" id="PS51746">
    <property type="entry name" value="PPM_2"/>
    <property type="match status" value="1"/>
</dbReference>
<gene>
    <name evidence="4" type="ORF">TcarDRAFT_0933</name>
</gene>
<dbReference type="EMBL" id="AAWL01000012">
    <property type="protein sequence ID" value="EAX47244.1"/>
    <property type="molecule type" value="Genomic_DNA"/>
</dbReference>
<dbReference type="Gene3D" id="3.60.40.10">
    <property type="entry name" value="PPM-type phosphatase domain"/>
    <property type="match status" value="1"/>
</dbReference>
<reference evidence="4 5" key="1">
    <citation type="submission" date="2007-01" db="EMBL/GenBank/DDBJ databases">
        <title>Annotation of the draft genome assembly of Thermosinus carboxydivorans Nor1.</title>
        <authorList>
            <consortium name="US DOE Joint Genome Institute (JGI-ORNL)"/>
            <person name="Larimer F."/>
            <person name="Land M."/>
            <person name="Hauser L."/>
        </authorList>
    </citation>
    <scope>NUCLEOTIDE SEQUENCE [LARGE SCALE GENOMIC DNA]</scope>
    <source>
        <strain evidence="4 5">Nor1</strain>
    </source>
</reference>
<dbReference type="NCBIfam" id="TIGR02865">
    <property type="entry name" value="spore_II_E"/>
    <property type="match status" value="1"/>
</dbReference>
<dbReference type="Pfam" id="PF19732">
    <property type="entry name" value="SpoIIE_N"/>
    <property type="match status" value="1"/>
</dbReference>
<dbReference type="InterPro" id="IPR014221">
    <property type="entry name" value="SpoII_E"/>
</dbReference>
<feature type="transmembrane region" description="Helical" evidence="2">
    <location>
        <begin position="134"/>
        <end position="154"/>
    </location>
</feature>
<dbReference type="PANTHER" id="PTHR43156">
    <property type="entry name" value="STAGE II SPORULATION PROTEIN E-RELATED"/>
    <property type="match status" value="1"/>
</dbReference>
<feature type="transmembrane region" description="Helical" evidence="2">
    <location>
        <begin position="160"/>
        <end position="187"/>
    </location>
</feature>
<dbReference type="PANTHER" id="PTHR43156:SF2">
    <property type="entry name" value="STAGE II SPORULATION PROTEIN E"/>
    <property type="match status" value="1"/>
</dbReference>
<evidence type="ECO:0000256" key="2">
    <source>
        <dbReference type="SAM" id="Phobius"/>
    </source>
</evidence>
<dbReference type="EC" id="3.1.3.16" evidence="4"/>
<feature type="transmembrane region" description="Helical" evidence="2">
    <location>
        <begin position="104"/>
        <end position="122"/>
    </location>
</feature>
<keyword evidence="2" id="KW-0812">Transmembrane</keyword>
<evidence type="ECO:0000313" key="5">
    <source>
        <dbReference type="Proteomes" id="UP000005139"/>
    </source>
</evidence>
<dbReference type="OrthoDB" id="9763774at2"/>
<feature type="transmembrane region" description="Helical" evidence="2">
    <location>
        <begin position="199"/>
        <end position="219"/>
    </location>
</feature>
<keyword evidence="5" id="KW-1185">Reference proteome</keyword>
<keyword evidence="1 4" id="KW-0378">Hydrolase</keyword>
<organism evidence="4 5">
    <name type="scientific">Thermosinus carboxydivorans Nor1</name>
    <dbReference type="NCBI Taxonomy" id="401526"/>
    <lineage>
        <taxon>Bacteria</taxon>
        <taxon>Bacillati</taxon>
        <taxon>Bacillota</taxon>
        <taxon>Negativicutes</taxon>
        <taxon>Selenomonadales</taxon>
        <taxon>Sporomusaceae</taxon>
        <taxon>Thermosinus</taxon>
    </lineage>
</organism>
<keyword evidence="2" id="KW-0472">Membrane</keyword>
<dbReference type="InterPro" id="IPR001932">
    <property type="entry name" value="PPM-type_phosphatase-like_dom"/>
</dbReference>
<dbReference type="AlphaFoldDB" id="A1HRS3"/>
<dbReference type="Pfam" id="PF07228">
    <property type="entry name" value="SpoIIE"/>
    <property type="match status" value="1"/>
</dbReference>
<dbReference type="SUPFAM" id="SSF81606">
    <property type="entry name" value="PP2C-like"/>
    <property type="match status" value="1"/>
</dbReference>
<dbReference type="RefSeq" id="WP_007289729.1">
    <property type="nucleotide sequence ID" value="NZ_AAWL01000012.1"/>
</dbReference>
<dbReference type="SMART" id="SM00331">
    <property type="entry name" value="PP2C_SIG"/>
    <property type="match status" value="1"/>
</dbReference>
<feature type="transmembrane region" description="Helical" evidence="2">
    <location>
        <begin position="262"/>
        <end position="279"/>
    </location>
</feature>
<evidence type="ECO:0000256" key="1">
    <source>
        <dbReference type="ARBA" id="ARBA00022801"/>
    </source>
</evidence>